<keyword evidence="2" id="KW-1185">Reference proteome</keyword>
<dbReference type="EMBL" id="JASSOM010000045">
    <property type="protein sequence ID" value="MDK9362684.1"/>
    <property type="molecule type" value="Genomic_DNA"/>
</dbReference>
<dbReference type="AlphaFoldDB" id="A0AAP4D1X1"/>
<accession>A0AAP4D1X1</accession>
<dbReference type="Proteomes" id="UP001223214">
    <property type="component" value="Unassembled WGS sequence"/>
</dbReference>
<protein>
    <submittedName>
        <fullName evidence="1">Adhesin</fullName>
    </submittedName>
</protein>
<evidence type="ECO:0000313" key="2">
    <source>
        <dbReference type="Proteomes" id="UP001223214"/>
    </source>
</evidence>
<comment type="caution">
    <text evidence="1">The sequence shown here is derived from an EMBL/GenBank/DDBJ whole genome shotgun (WGS) entry which is preliminary data.</text>
</comment>
<sequence length="160" mass="17520">MKMLKNIVFLLALLLSGVVDCVANIPARISLNVLNNSLDIGEITDNDIAGLRHSTCTLRLTNNKKEDSYNYVEGAYCPVGEDECTYSAIMKLNGNITILKQKSSGKYGSVFKNNDITITTKQTPSKESIADDEGGDFIFNIIIKVKDSVQKVDMIGYCGV</sequence>
<dbReference type="RefSeq" id="WP_285143927.1">
    <property type="nucleotide sequence ID" value="NZ_JASSOL010000001.1"/>
</dbReference>
<name>A0AAP4D1X1_9ENTR</name>
<evidence type="ECO:0000313" key="1">
    <source>
        <dbReference type="EMBL" id="MDK9362684.1"/>
    </source>
</evidence>
<gene>
    <name evidence="1" type="ORF">QQF32_05695</name>
</gene>
<proteinExistence type="predicted"/>
<reference evidence="1 2" key="1">
    <citation type="submission" date="2023-06" db="EMBL/GenBank/DDBJ databases">
        <title>Identification and characterization of antibiotic-resistant Gram-negative bacteria.</title>
        <authorList>
            <person name="Cho G.-S."/>
            <person name="Lee J."/>
            <person name="Tai E."/>
            <person name="Jeong S."/>
            <person name="Kim I."/>
            <person name="Kim B.-E."/>
            <person name="Jeong M.-I."/>
            <person name="Oh K.-K."/>
            <person name="Franz C.M.A.P."/>
        </authorList>
    </citation>
    <scope>NUCLEOTIDE SEQUENCE [LARGE SCALE GENOMIC DNA]</scope>
    <source>
        <strain evidence="1 2">V106_12</strain>
    </source>
</reference>
<organism evidence="1 2">
    <name type="scientific">Lelliottia wanjuensis</name>
    <dbReference type="NCBI Taxonomy" id="3050585"/>
    <lineage>
        <taxon>Bacteria</taxon>
        <taxon>Pseudomonadati</taxon>
        <taxon>Pseudomonadota</taxon>
        <taxon>Gammaproteobacteria</taxon>
        <taxon>Enterobacterales</taxon>
        <taxon>Enterobacteriaceae</taxon>
        <taxon>Lelliottia</taxon>
    </lineage>
</organism>